<name>A0A077LTC5_9MICO</name>
<organism evidence="7 8">
    <name type="scientific">Nostocoides japonicum T1-X7</name>
    <dbReference type="NCBI Taxonomy" id="1194083"/>
    <lineage>
        <taxon>Bacteria</taxon>
        <taxon>Bacillati</taxon>
        <taxon>Actinomycetota</taxon>
        <taxon>Actinomycetes</taxon>
        <taxon>Micrococcales</taxon>
        <taxon>Intrasporangiaceae</taxon>
        <taxon>Nostocoides</taxon>
    </lineage>
</organism>
<keyword evidence="1" id="KW-0805">Transcription regulation</keyword>
<evidence type="ECO:0000256" key="1">
    <source>
        <dbReference type="ARBA" id="ARBA00023015"/>
    </source>
</evidence>
<dbReference type="Gene3D" id="1.10.357.10">
    <property type="entry name" value="Tetracycline Repressor, domain 2"/>
    <property type="match status" value="1"/>
</dbReference>
<dbReference type="GO" id="GO:0000976">
    <property type="term" value="F:transcription cis-regulatory region binding"/>
    <property type="evidence" value="ECO:0007669"/>
    <property type="project" value="TreeGrafter"/>
</dbReference>
<dbReference type="PANTHER" id="PTHR30055">
    <property type="entry name" value="HTH-TYPE TRANSCRIPTIONAL REGULATOR RUTR"/>
    <property type="match status" value="1"/>
</dbReference>
<dbReference type="PROSITE" id="PS50977">
    <property type="entry name" value="HTH_TETR_2"/>
    <property type="match status" value="1"/>
</dbReference>
<evidence type="ECO:0000313" key="7">
    <source>
        <dbReference type="EMBL" id="CCH76683.1"/>
    </source>
</evidence>
<proteinExistence type="predicted"/>
<evidence type="ECO:0000256" key="5">
    <source>
        <dbReference type="SAM" id="MobiDB-lite"/>
    </source>
</evidence>
<dbReference type="RefSeq" id="WP_157635321.1">
    <property type="nucleotide sequence ID" value="NZ_HF570958.1"/>
</dbReference>
<feature type="region of interest" description="Disordered" evidence="5">
    <location>
        <begin position="205"/>
        <end position="225"/>
    </location>
</feature>
<keyword evidence="8" id="KW-1185">Reference proteome</keyword>
<evidence type="ECO:0000256" key="4">
    <source>
        <dbReference type="PROSITE-ProRule" id="PRU00335"/>
    </source>
</evidence>
<evidence type="ECO:0000256" key="3">
    <source>
        <dbReference type="ARBA" id="ARBA00023163"/>
    </source>
</evidence>
<comment type="caution">
    <text evidence="7">The sequence shown here is derived from an EMBL/GenBank/DDBJ whole genome shotgun (WGS) entry which is preliminary data.</text>
</comment>
<keyword evidence="2 4" id="KW-0238">DNA-binding</keyword>
<dbReference type="OrthoDB" id="3539650at2"/>
<evidence type="ECO:0000313" key="8">
    <source>
        <dbReference type="Proteomes" id="UP000035721"/>
    </source>
</evidence>
<dbReference type="STRING" id="1194083.BN12_140011"/>
<dbReference type="PRINTS" id="PR00455">
    <property type="entry name" value="HTHTETR"/>
</dbReference>
<dbReference type="AlphaFoldDB" id="A0A077LTC5"/>
<dbReference type="EMBL" id="CAJB01000046">
    <property type="protein sequence ID" value="CCH76683.1"/>
    <property type="molecule type" value="Genomic_DNA"/>
</dbReference>
<feature type="DNA-binding region" description="H-T-H motif" evidence="4">
    <location>
        <begin position="33"/>
        <end position="52"/>
    </location>
</feature>
<evidence type="ECO:0000256" key="2">
    <source>
        <dbReference type="ARBA" id="ARBA00023125"/>
    </source>
</evidence>
<gene>
    <name evidence="7" type="ORF">BN12_140011</name>
</gene>
<dbReference type="InterPro" id="IPR009057">
    <property type="entry name" value="Homeodomain-like_sf"/>
</dbReference>
<reference evidence="7 8" key="1">
    <citation type="journal article" date="2013" name="ISME J.">
        <title>A metabolic model for members of the genus Tetrasphaera involved in enhanced biological phosphorus removal.</title>
        <authorList>
            <person name="Kristiansen R."/>
            <person name="Nguyen H.T.T."/>
            <person name="Saunders A.M."/>
            <person name="Nielsen J.L."/>
            <person name="Wimmer R."/>
            <person name="Le V.Q."/>
            <person name="McIlroy S.J."/>
            <person name="Petrovski S."/>
            <person name="Seviour R.J."/>
            <person name="Calteau A."/>
            <person name="Nielsen K.L."/>
            <person name="Nielsen P.H."/>
        </authorList>
    </citation>
    <scope>NUCLEOTIDE SEQUENCE [LARGE SCALE GENOMIC DNA]</scope>
    <source>
        <strain evidence="7 8">T1-X7</strain>
    </source>
</reference>
<feature type="domain" description="HTH tetR-type" evidence="6">
    <location>
        <begin position="11"/>
        <end position="70"/>
    </location>
</feature>
<protein>
    <submittedName>
        <fullName evidence="7">Transcriptional regulator, tetR family</fullName>
    </submittedName>
</protein>
<sequence length="225" mass="24418">MTPRAPAMSADERRAALVAATIPLLREHGRAVTTRQIARSAGVAEGTIFRVFDSKDELVDEAIRAGMNPRPLLDAIRAVPRDDPFETRLLAVVTIVQDRLLGIFGLLRSVGFVAPPHPHKQPAIDGIQAEIEAALVALVGDDAERLRMPVRRFLHHVRLLTFAGSHQQIADGNLLTPAEIVDVLLHGALDGGCGHAVCDEVAMGHLRPGSARPPRTPRPDRKDLR</sequence>
<accession>A0A077LTC5</accession>
<dbReference type="InterPro" id="IPR050109">
    <property type="entry name" value="HTH-type_TetR-like_transc_reg"/>
</dbReference>
<dbReference type="Proteomes" id="UP000035721">
    <property type="component" value="Unassembled WGS sequence"/>
</dbReference>
<evidence type="ECO:0000259" key="6">
    <source>
        <dbReference type="PROSITE" id="PS50977"/>
    </source>
</evidence>
<dbReference type="Pfam" id="PF00440">
    <property type="entry name" value="TetR_N"/>
    <property type="match status" value="1"/>
</dbReference>
<dbReference type="PANTHER" id="PTHR30055:SF234">
    <property type="entry name" value="HTH-TYPE TRANSCRIPTIONAL REGULATOR BETI"/>
    <property type="match status" value="1"/>
</dbReference>
<dbReference type="GO" id="GO:0003700">
    <property type="term" value="F:DNA-binding transcription factor activity"/>
    <property type="evidence" value="ECO:0007669"/>
    <property type="project" value="TreeGrafter"/>
</dbReference>
<dbReference type="SUPFAM" id="SSF46689">
    <property type="entry name" value="Homeodomain-like"/>
    <property type="match status" value="1"/>
</dbReference>
<dbReference type="InterPro" id="IPR001647">
    <property type="entry name" value="HTH_TetR"/>
</dbReference>
<keyword evidence="3" id="KW-0804">Transcription</keyword>